<dbReference type="InterPro" id="IPR058240">
    <property type="entry name" value="rSAM_sf"/>
</dbReference>
<protein>
    <recommendedName>
        <fullName evidence="3 10">Heme chaperone HemW</fullName>
    </recommendedName>
</protein>
<evidence type="ECO:0000256" key="2">
    <source>
        <dbReference type="ARBA" id="ARBA00006100"/>
    </source>
</evidence>
<keyword evidence="13" id="KW-1185">Reference proteome</keyword>
<dbReference type="CDD" id="cd01335">
    <property type="entry name" value="Radical_SAM"/>
    <property type="match status" value="1"/>
</dbReference>
<dbReference type="PROSITE" id="PS51918">
    <property type="entry name" value="RADICAL_SAM"/>
    <property type="match status" value="1"/>
</dbReference>
<reference evidence="12 13" key="1">
    <citation type="submission" date="2019-03" db="EMBL/GenBank/DDBJ databases">
        <title>The complete genome sequence of Swingsia samuiensis NBRC107927(T).</title>
        <authorList>
            <person name="Chua K.-O."/>
            <person name="Chan K.-G."/>
            <person name="See-Too W.-S."/>
        </authorList>
    </citation>
    <scope>NUCLEOTIDE SEQUENCE [LARGE SCALE GENOMIC DNA]</scope>
    <source>
        <strain evidence="12 13">AH83</strain>
    </source>
</reference>
<dbReference type="AlphaFoldDB" id="A0A4Y6UG60"/>
<keyword evidence="10" id="KW-0963">Cytoplasm</keyword>
<dbReference type="GO" id="GO:0051539">
    <property type="term" value="F:4 iron, 4 sulfur cluster binding"/>
    <property type="evidence" value="ECO:0007669"/>
    <property type="project" value="UniProtKB-UniRule"/>
</dbReference>
<dbReference type="GO" id="GO:0046872">
    <property type="term" value="F:metal ion binding"/>
    <property type="evidence" value="ECO:0007669"/>
    <property type="project" value="UniProtKB-UniRule"/>
</dbReference>
<dbReference type="SFLD" id="SFLDG01065">
    <property type="entry name" value="anaerobic_coproporphyrinogen-I"/>
    <property type="match status" value="1"/>
</dbReference>
<dbReference type="RefSeq" id="WP_141459592.1">
    <property type="nucleotide sequence ID" value="NZ_CP038141.1"/>
</dbReference>
<evidence type="ECO:0000259" key="11">
    <source>
        <dbReference type="PROSITE" id="PS51918"/>
    </source>
</evidence>
<keyword evidence="6 10" id="KW-0479">Metal-binding</keyword>
<dbReference type="SUPFAM" id="SSF102114">
    <property type="entry name" value="Radical SAM enzymes"/>
    <property type="match status" value="1"/>
</dbReference>
<dbReference type="Proteomes" id="UP000316313">
    <property type="component" value="Chromosome"/>
</dbReference>
<comment type="cofactor">
    <cofactor evidence="1">
        <name>[4Fe-4S] cluster</name>
        <dbReference type="ChEBI" id="CHEBI:49883"/>
    </cofactor>
</comment>
<comment type="subcellular location">
    <subcellularLocation>
        <location evidence="10">Cytoplasm</location>
    </subcellularLocation>
</comment>
<evidence type="ECO:0000256" key="9">
    <source>
        <dbReference type="ARBA" id="ARBA00023186"/>
    </source>
</evidence>
<dbReference type="InterPro" id="IPR007197">
    <property type="entry name" value="rSAM"/>
</dbReference>
<evidence type="ECO:0000256" key="3">
    <source>
        <dbReference type="ARBA" id="ARBA00017228"/>
    </source>
</evidence>
<evidence type="ECO:0000256" key="4">
    <source>
        <dbReference type="ARBA" id="ARBA00022617"/>
    </source>
</evidence>
<dbReference type="InterPro" id="IPR006638">
    <property type="entry name" value="Elp3/MiaA/NifB-like_rSAM"/>
</dbReference>
<dbReference type="InterPro" id="IPR013785">
    <property type="entry name" value="Aldolase_TIM"/>
</dbReference>
<evidence type="ECO:0000256" key="8">
    <source>
        <dbReference type="ARBA" id="ARBA00023014"/>
    </source>
</evidence>
<organism evidence="12 13">
    <name type="scientific">Swingsia samuiensis</name>
    <dbReference type="NCBI Taxonomy" id="1293412"/>
    <lineage>
        <taxon>Bacteria</taxon>
        <taxon>Pseudomonadati</taxon>
        <taxon>Pseudomonadota</taxon>
        <taxon>Alphaproteobacteria</taxon>
        <taxon>Acetobacterales</taxon>
        <taxon>Acetobacteraceae</taxon>
        <taxon>Swingsia</taxon>
    </lineage>
</organism>
<dbReference type="PANTHER" id="PTHR13932">
    <property type="entry name" value="COPROPORPHYRINIGEN III OXIDASE"/>
    <property type="match status" value="1"/>
</dbReference>
<comment type="similarity">
    <text evidence="2">Belongs to the anaerobic coproporphyrinogen-III oxidase family. HemW subfamily.</text>
</comment>
<dbReference type="InterPro" id="IPR010723">
    <property type="entry name" value="HemN_C"/>
</dbReference>
<evidence type="ECO:0000256" key="1">
    <source>
        <dbReference type="ARBA" id="ARBA00001966"/>
    </source>
</evidence>
<dbReference type="Pfam" id="PF06969">
    <property type="entry name" value="HemN_C"/>
    <property type="match status" value="1"/>
</dbReference>
<evidence type="ECO:0000313" key="13">
    <source>
        <dbReference type="Proteomes" id="UP000316313"/>
    </source>
</evidence>
<evidence type="ECO:0000256" key="10">
    <source>
        <dbReference type="RuleBase" id="RU364116"/>
    </source>
</evidence>
<evidence type="ECO:0000256" key="5">
    <source>
        <dbReference type="ARBA" id="ARBA00022691"/>
    </source>
</evidence>
<keyword evidence="8 10" id="KW-0411">Iron-sulfur</keyword>
<comment type="function">
    <text evidence="10">Probably acts as a heme chaperone, transferring heme to an unknown acceptor. Binds one molecule of heme per monomer, possibly covalently. Binds 1 [4Fe-4S] cluster. The cluster is coordinated with 3 cysteines and an exchangeable S-adenosyl-L-methionine.</text>
</comment>
<sequence>MTEPLSLYIHWPFCLAKCPYCDFNSHVRDEIPQKRFAEALKRELAFDAARLGRRPLHSIFFGGGTPSLMDPQTVASLIEEAQTLFDPTPDLEITLEANPTSVETDKFRAFRDAGINRVSIGIQSLRDDALKMLGREHSANQALRALEIARSLFPRISFDLIYARPNQSEEDWNNELTTALSFVADHLSLYQLTIEPGTKFEALHRRGELSLPDPDTAAHLYDLTGEIAARHGLLPYEVSNYAKLGAESRHNLTYWRYTDYIGIGPGAHGRLSFGGDVYATRRHRAPEPWAERVERLGTGMTEETQLSNEEKGREALLMGLRLSEGINIHRFEERTKRKLHECLDPLILEACLEENYLTLNSQTLKATPHGRLRLEALLARLVT</sequence>
<dbReference type="GO" id="GO:0005737">
    <property type="term" value="C:cytoplasm"/>
    <property type="evidence" value="ECO:0007669"/>
    <property type="project" value="UniProtKB-SubCell"/>
</dbReference>
<dbReference type="InterPro" id="IPR004559">
    <property type="entry name" value="HemW-like"/>
</dbReference>
<dbReference type="Gene3D" id="3.20.20.70">
    <property type="entry name" value="Aldolase class I"/>
    <property type="match status" value="1"/>
</dbReference>
<dbReference type="PANTHER" id="PTHR13932:SF5">
    <property type="entry name" value="RADICAL S-ADENOSYL METHIONINE DOMAIN-CONTAINING PROTEIN 1, MITOCHONDRIAL"/>
    <property type="match status" value="1"/>
</dbReference>
<dbReference type="GO" id="GO:0006779">
    <property type="term" value="P:porphyrin-containing compound biosynthetic process"/>
    <property type="evidence" value="ECO:0007669"/>
    <property type="project" value="InterPro"/>
</dbReference>
<keyword evidence="4 10" id="KW-0349">Heme</keyword>
<dbReference type="SFLD" id="SFLDF00288">
    <property type="entry name" value="HemN-like__clustered_with_nucl"/>
    <property type="match status" value="1"/>
</dbReference>
<dbReference type="KEGG" id="ssam:E3D00_02325"/>
<proteinExistence type="inferred from homology"/>
<dbReference type="SMART" id="SM00729">
    <property type="entry name" value="Elp3"/>
    <property type="match status" value="1"/>
</dbReference>
<dbReference type="GO" id="GO:0004109">
    <property type="term" value="F:coproporphyrinogen oxidase activity"/>
    <property type="evidence" value="ECO:0007669"/>
    <property type="project" value="InterPro"/>
</dbReference>
<evidence type="ECO:0000256" key="7">
    <source>
        <dbReference type="ARBA" id="ARBA00023004"/>
    </source>
</evidence>
<accession>A0A4Y6UG60</accession>
<keyword evidence="10" id="KW-0004">4Fe-4S</keyword>
<keyword evidence="5 10" id="KW-0949">S-adenosyl-L-methionine</keyword>
<keyword evidence="9 10" id="KW-0143">Chaperone</keyword>
<evidence type="ECO:0000313" key="12">
    <source>
        <dbReference type="EMBL" id="QDH16539.1"/>
    </source>
</evidence>
<dbReference type="SFLD" id="SFLDS00029">
    <property type="entry name" value="Radical_SAM"/>
    <property type="match status" value="1"/>
</dbReference>
<dbReference type="InterPro" id="IPR034505">
    <property type="entry name" value="Coproporphyrinogen-III_oxidase"/>
</dbReference>
<dbReference type="OrthoDB" id="9808022at2"/>
<dbReference type="EMBL" id="CP038141">
    <property type="protein sequence ID" value="QDH16539.1"/>
    <property type="molecule type" value="Genomic_DNA"/>
</dbReference>
<keyword evidence="7 10" id="KW-0408">Iron</keyword>
<feature type="domain" description="Radical SAM core" evidence="11">
    <location>
        <begin position="1"/>
        <end position="234"/>
    </location>
</feature>
<name>A0A4Y6UG60_9PROT</name>
<dbReference type="SFLD" id="SFLDF00562">
    <property type="entry name" value="HemN-like__clustered_with_heat"/>
    <property type="match status" value="1"/>
</dbReference>
<dbReference type="Pfam" id="PF04055">
    <property type="entry name" value="Radical_SAM"/>
    <property type="match status" value="1"/>
</dbReference>
<dbReference type="NCBIfam" id="TIGR00539">
    <property type="entry name" value="hemN_rel"/>
    <property type="match status" value="1"/>
</dbReference>
<evidence type="ECO:0000256" key="6">
    <source>
        <dbReference type="ARBA" id="ARBA00022723"/>
    </source>
</evidence>
<gene>
    <name evidence="12" type="ORF">E3D00_02325</name>
</gene>